<sequence length="99" mass="11004">MENHTSYLNTSHPNNSFVENQDDYPHVILNVFIAILVITAVIAMIVNVVVFASVHWVRRPMTPILKMSISLAAADALSSSIFAVTLFINTYLPYIGINL</sequence>
<organism evidence="2 3">
    <name type="scientific">Zophobas morio</name>
    <dbReference type="NCBI Taxonomy" id="2755281"/>
    <lineage>
        <taxon>Eukaryota</taxon>
        <taxon>Metazoa</taxon>
        <taxon>Ecdysozoa</taxon>
        <taxon>Arthropoda</taxon>
        <taxon>Hexapoda</taxon>
        <taxon>Insecta</taxon>
        <taxon>Pterygota</taxon>
        <taxon>Neoptera</taxon>
        <taxon>Endopterygota</taxon>
        <taxon>Coleoptera</taxon>
        <taxon>Polyphaga</taxon>
        <taxon>Cucujiformia</taxon>
        <taxon>Tenebrionidae</taxon>
        <taxon>Zophobas</taxon>
    </lineage>
</organism>
<keyword evidence="1" id="KW-1133">Transmembrane helix</keyword>
<accession>A0AA38IYY6</accession>
<evidence type="ECO:0000313" key="2">
    <source>
        <dbReference type="EMBL" id="KAJ3662787.1"/>
    </source>
</evidence>
<dbReference type="SUPFAM" id="SSF81321">
    <property type="entry name" value="Family A G protein-coupled receptor-like"/>
    <property type="match status" value="1"/>
</dbReference>
<keyword evidence="1" id="KW-0472">Membrane</keyword>
<name>A0AA38IYY6_9CUCU</name>
<keyword evidence="3" id="KW-1185">Reference proteome</keyword>
<evidence type="ECO:0000313" key="3">
    <source>
        <dbReference type="Proteomes" id="UP001168821"/>
    </source>
</evidence>
<gene>
    <name evidence="2" type="ORF">Zmor_007116</name>
</gene>
<proteinExistence type="predicted"/>
<comment type="caution">
    <text evidence="2">The sequence shown here is derived from an EMBL/GenBank/DDBJ whole genome shotgun (WGS) entry which is preliminary data.</text>
</comment>
<protein>
    <submittedName>
        <fullName evidence="2">Uncharacterized protein</fullName>
    </submittedName>
</protein>
<dbReference type="Proteomes" id="UP001168821">
    <property type="component" value="Unassembled WGS sequence"/>
</dbReference>
<reference evidence="2" key="1">
    <citation type="journal article" date="2023" name="G3 (Bethesda)">
        <title>Whole genome assemblies of Zophobas morio and Tenebrio molitor.</title>
        <authorList>
            <person name="Kaur S."/>
            <person name="Stinson S.A."/>
            <person name="diCenzo G.C."/>
        </authorList>
    </citation>
    <scope>NUCLEOTIDE SEQUENCE</scope>
    <source>
        <strain evidence="2">QUZm001</strain>
    </source>
</reference>
<feature type="transmembrane region" description="Helical" evidence="1">
    <location>
        <begin position="27"/>
        <end position="57"/>
    </location>
</feature>
<dbReference type="AlphaFoldDB" id="A0AA38IYY6"/>
<feature type="transmembrane region" description="Helical" evidence="1">
    <location>
        <begin position="69"/>
        <end position="92"/>
    </location>
</feature>
<keyword evidence="1" id="KW-0812">Transmembrane</keyword>
<dbReference type="EMBL" id="JALNTZ010000002">
    <property type="protein sequence ID" value="KAJ3662787.1"/>
    <property type="molecule type" value="Genomic_DNA"/>
</dbReference>
<evidence type="ECO:0000256" key="1">
    <source>
        <dbReference type="SAM" id="Phobius"/>
    </source>
</evidence>